<evidence type="ECO:0000313" key="2">
    <source>
        <dbReference type="Proteomes" id="UP000261600"/>
    </source>
</evidence>
<evidence type="ECO:0000313" key="1">
    <source>
        <dbReference type="Ensembl" id="ENSMALP00000021926.1"/>
    </source>
</evidence>
<name>A0A3Q3QX32_MONAL</name>
<reference evidence="1" key="1">
    <citation type="submission" date="2025-08" db="UniProtKB">
        <authorList>
            <consortium name="Ensembl"/>
        </authorList>
    </citation>
    <scope>IDENTIFICATION</scope>
</reference>
<accession>A0A3Q3QX32</accession>
<dbReference type="PANTHER" id="PTHR11412:SF150">
    <property type="entry name" value="ALPHA-2-MACROGLOBULIN-RELATED"/>
    <property type="match status" value="1"/>
</dbReference>
<dbReference type="Gene3D" id="2.60.40.1930">
    <property type="match status" value="2"/>
</dbReference>
<dbReference type="PANTHER" id="PTHR11412">
    <property type="entry name" value="MACROGLOBULIN / COMPLEMENT"/>
    <property type="match status" value="1"/>
</dbReference>
<dbReference type="STRING" id="43700.ENSMALP00000021926"/>
<proteinExistence type="predicted"/>
<keyword evidence="2" id="KW-1185">Reference proteome</keyword>
<dbReference type="Ensembl" id="ENSMALT00000022348.1">
    <property type="protein sequence ID" value="ENSMALP00000021926.1"/>
    <property type="gene ID" value="ENSMALG00000015320.1"/>
</dbReference>
<sequence>SSQGTLQKGKPNKSPLSKHLYMVAIPAVLEAGATAKLCADLMQPNEALTMTTSLVYKKRTTLFKWTSRKDLHTCAQFQNDEVWNFEVEVQGSMFSSKEVRKVMIRVYQLMTFVQTDKPIYLPGQTGNLELLVKCHPLKPFIFISISCF</sequence>
<dbReference type="Proteomes" id="UP000261600">
    <property type="component" value="Unplaced"/>
</dbReference>
<reference evidence="1" key="2">
    <citation type="submission" date="2025-09" db="UniProtKB">
        <authorList>
            <consortium name="Ensembl"/>
        </authorList>
    </citation>
    <scope>IDENTIFICATION</scope>
</reference>
<organism evidence="1 2">
    <name type="scientific">Monopterus albus</name>
    <name type="common">Swamp eel</name>
    <dbReference type="NCBI Taxonomy" id="43700"/>
    <lineage>
        <taxon>Eukaryota</taxon>
        <taxon>Metazoa</taxon>
        <taxon>Chordata</taxon>
        <taxon>Craniata</taxon>
        <taxon>Vertebrata</taxon>
        <taxon>Euteleostomi</taxon>
        <taxon>Actinopterygii</taxon>
        <taxon>Neopterygii</taxon>
        <taxon>Teleostei</taxon>
        <taxon>Neoteleostei</taxon>
        <taxon>Acanthomorphata</taxon>
        <taxon>Anabantaria</taxon>
        <taxon>Synbranchiformes</taxon>
        <taxon>Synbranchidae</taxon>
        <taxon>Monopterus</taxon>
    </lineage>
</organism>
<protein>
    <submittedName>
        <fullName evidence="1">Uncharacterized protein</fullName>
    </submittedName>
</protein>
<dbReference type="InterPro" id="IPR050473">
    <property type="entry name" value="A2M/Complement_sys"/>
</dbReference>
<dbReference type="AlphaFoldDB" id="A0A3Q3QX32"/>